<dbReference type="GeneID" id="78019957"/>
<sequence>MKKLTKTNKIIIATSVILGGILMSTPSYGFNIGNFLGSILDDIKGELELIQSLAVAEIENTWAGIKQDAVASINDSIGSMGAPDPIKSGNELKNRLASEYSLPVAQQKAQDLERELTRASISAIMGQQGQQETANKIEKTTQTAQEAQSLAEQAQDMDATQNVLKVMAGQNAQIVSLLAQQRTDSLQSRHDTAQTNLMLTQIAENSANQRKREDLQRIGLVAGNHELIGTLRLDPTYQQ</sequence>
<dbReference type="AlphaFoldDB" id="A0A2S0QBE0"/>
<keyword evidence="1" id="KW-0614">Plasmid</keyword>
<dbReference type="EMBL" id="CP020115">
    <property type="protein sequence ID" value="AVZ31743.1"/>
    <property type="molecule type" value="Genomic_DNA"/>
</dbReference>
<dbReference type="RefSeq" id="WP_107807092.1">
    <property type="nucleotide sequence ID" value="NZ_CAWNZE010000002.1"/>
</dbReference>
<organism evidence="1 2">
    <name type="scientific">Nodularia spumigena UHCC 0039</name>
    <dbReference type="NCBI Taxonomy" id="1914872"/>
    <lineage>
        <taxon>Bacteria</taxon>
        <taxon>Bacillati</taxon>
        <taxon>Cyanobacteriota</taxon>
        <taxon>Cyanophyceae</taxon>
        <taxon>Nostocales</taxon>
        <taxon>Nodulariaceae</taxon>
        <taxon>Nodularia</taxon>
    </lineage>
</organism>
<protein>
    <submittedName>
        <fullName evidence="1">Uncharacterized protein</fullName>
    </submittedName>
</protein>
<geneLocation type="plasmid" evidence="2">
    <name>puhcc0039a</name>
</geneLocation>
<proteinExistence type="predicted"/>
<dbReference type="KEGG" id="nsp:BMF81_04765"/>
<name>A0A2S0QBE0_NODSP</name>
<evidence type="ECO:0000313" key="2">
    <source>
        <dbReference type="Proteomes" id="UP000244056"/>
    </source>
</evidence>
<gene>
    <name evidence="1" type="ORF">BMF81_04765</name>
</gene>
<dbReference type="Proteomes" id="UP000244056">
    <property type="component" value="Plasmid pUHCC0039a"/>
</dbReference>
<reference evidence="1 2" key="1">
    <citation type="submission" date="2017-03" db="EMBL/GenBank/DDBJ databases">
        <title>Comparative genomics of the toxic Baltic Sea cyanobacteria Nodularia spumigena UHCC 0039 and its response on varying salinity.</title>
        <authorList>
            <person name="Teikari J.E."/>
        </authorList>
    </citation>
    <scope>NUCLEOTIDE SEQUENCE [LARGE SCALE GENOMIC DNA]</scope>
    <source>
        <strain evidence="1 2">UHCC 0039</strain>
        <plasmid evidence="2">puhcc0039a</plasmid>
    </source>
</reference>
<evidence type="ECO:0000313" key="1">
    <source>
        <dbReference type="EMBL" id="AVZ31743.1"/>
    </source>
</evidence>
<accession>A0A2S0QBE0</accession>